<dbReference type="Proteomes" id="UP001347796">
    <property type="component" value="Unassembled WGS sequence"/>
</dbReference>
<keyword evidence="4" id="KW-1185">Reference proteome</keyword>
<dbReference type="InterPro" id="IPR036770">
    <property type="entry name" value="Ankyrin_rpt-contain_sf"/>
</dbReference>
<proteinExistence type="predicted"/>
<gene>
    <name evidence="3" type="ORF">SNE40_018511</name>
</gene>
<evidence type="ECO:0008006" key="5">
    <source>
        <dbReference type="Google" id="ProtNLM"/>
    </source>
</evidence>
<evidence type="ECO:0000256" key="1">
    <source>
        <dbReference type="PROSITE-ProRule" id="PRU00023"/>
    </source>
</evidence>
<dbReference type="Gene3D" id="1.25.40.20">
    <property type="entry name" value="Ankyrin repeat-containing domain"/>
    <property type="match status" value="1"/>
</dbReference>
<feature type="region of interest" description="Disordered" evidence="2">
    <location>
        <begin position="1"/>
        <end position="72"/>
    </location>
</feature>
<evidence type="ECO:0000256" key="2">
    <source>
        <dbReference type="SAM" id="MobiDB-lite"/>
    </source>
</evidence>
<dbReference type="EMBL" id="JAZGQO010000014">
    <property type="protein sequence ID" value="KAK6170020.1"/>
    <property type="molecule type" value="Genomic_DNA"/>
</dbReference>
<name>A0AAN8J5P8_PATCE</name>
<comment type="caution">
    <text evidence="3">The sequence shown here is derived from an EMBL/GenBank/DDBJ whole genome shotgun (WGS) entry which is preliminary data.</text>
</comment>
<reference evidence="3 4" key="1">
    <citation type="submission" date="2024-01" db="EMBL/GenBank/DDBJ databases">
        <title>The genome of the rayed Mediterranean limpet Patella caerulea (Linnaeus, 1758).</title>
        <authorList>
            <person name="Anh-Thu Weber A."/>
            <person name="Halstead-Nussloch G."/>
        </authorList>
    </citation>
    <scope>NUCLEOTIDE SEQUENCE [LARGE SCALE GENOMIC DNA]</scope>
    <source>
        <strain evidence="3">AATW-2023a</strain>
        <tissue evidence="3">Whole specimen</tissue>
    </source>
</reference>
<evidence type="ECO:0000313" key="3">
    <source>
        <dbReference type="EMBL" id="KAK6170020.1"/>
    </source>
</evidence>
<dbReference type="Pfam" id="PF13637">
    <property type="entry name" value="Ank_4"/>
    <property type="match status" value="1"/>
</dbReference>
<evidence type="ECO:0000313" key="4">
    <source>
        <dbReference type="Proteomes" id="UP001347796"/>
    </source>
</evidence>
<accession>A0AAN8J5P8</accession>
<dbReference type="PROSITE" id="PS50088">
    <property type="entry name" value="ANK_REPEAT"/>
    <property type="match status" value="1"/>
</dbReference>
<keyword evidence="1" id="KW-0040">ANK repeat</keyword>
<dbReference type="PROSITE" id="PS50297">
    <property type="entry name" value="ANK_REP_REGION"/>
    <property type="match status" value="1"/>
</dbReference>
<protein>
    <recommendedName>
        <fullName evidence="5">ANK_REP_REGION domain-containing protein</fullName>
    </recommendedName>
</protein>
<dbReference type="AlphaFoldDB" id="A0AAN8J5P8"/>
<sequence>MSISLTRSPSVNSNENNSSNQRRVAWSKLHDRNLSTSQKNRIVNAMGPHRFPDTPSSHTSRRLGGDASSFENMNLTNPDLMNRGLTKDFLTLACYNAIATGQIGLLKSIYKTGEAPQVDKQGNTPLHIAARCGQLRSLR</sequence>
<feature type="compositionally biased region" description="Low complexity" evidence="2">
    <location>
        <begin position="8"/>
        <end position="20"/>
    </location>
</feature>
<dbReference type="InterPro" id="IPR002110">
    <property type="entry name" value="Ankyrin_rpt"/>
</dbReference>
<feature type="repeat" description="ANK" evidence="1">
    <location>
        <begin position="121"/>
        <end position="139"/>
    </location>
</feature>
<organism evidence="3 4">
    <name type="scientific">Patella caerulea</name>
    <name type="common">Rayed Mediterranean limpet</name>
    <dbReference type="NCBI Taxonomy" id="87958"/>
    <lineage>
        <taxon>Eukaryota</taxon>
        <taxon>Metazoa</taxon>
        <taxon>Spiralia</taxon>
        <taxon>Lophotrochozoa</taxon>
        <taxon>Mollusca</taxon>
        <taxon>Gastropoda</taxon>
        <taxon>Patellogastropoda</taxon>
        <taxon>Patelloidea</taxon>
        <taxon>Patellidae</taxon>
        <taxon>Patella</taxon>
    </lineage>
</organism>